<dbReference type="PANTHER" id="PTHR37049">
    <property type="entry name" value="PEPTIDASE S41 FAMILY PROTEIN"/>
    <property type="match status" value="1"/>
</dbReference>
<keyword evidence="4" id="KW-1185">Reference proteome</keyword>
<evidence type="ECO:0000259" key="2">
    <source>
        <dbReference type="Pfam" id="PF23658"/>
    </source>
</evidence>
<protein>
    <recommendedName>
        <fullName evidence="2">CPAF-like PDZ domain-containing protein</fullName>
    </recommendedName>
</protein>
<dbReference type="InterPro" id="IPR056186">
    <property type="entry name" value="PDZ_CPAF-rel"/>
</dbReference>
<evidence type="ECO:0000313" key="3">
    <source>
        <dbReference type="EMBL" id="OQO03662.1"/>
    </source>
</evidence>
<organism evidence="3 4">
    <name type="scientific">Cryoendolithus antarcticus</name>
    <dbReference type="NCBI Taxonomy" id="1507870"/>
    <lineage>
        <taxon>Eukaryota</taxon>
        <taxon>Fungi</taxon>
        <taxon>Dikarya</taxon>
        <taxon>Ascomycota</taxon>
        <taxon>Pezizomycotina</taxon>
        <taxon>Dothideomycetes</taxon>
        <taxon>Dothideomycetidae</taxon>
        <taxon>Cladosporiales</taxon>
        <taxon>Cladosporiaceae</taxon>
        <taxon>Cryoendolithus</taxon>
    </lineage>
</organism>
<dbReference type="InterPro" id="IPR052766">
    <property type="entry name" value="S41A_metabolite_peptidase"/>
</dbReference>
<dbReference type="Gene3D" id="3.90.226.10">
    <property type="entry name" value="2-enoyl-CoA Hydratase, Chain A, domain 1"/>
    <property type="match status" value="1"/>
</dbReference>
<dbReference type="SUPFAM" id="SSF52096">
    <property type="entry name" value="ClpP/crotonase"/>
    <property type="match status" value="1"/>
</dbReference>
<dbReference type="InParanoid" id="A0A1V8SXN2"/>
<evidence type="ECO:0000256" key="1">
    <source>
        <dbReference type="SAM" id="SignalP"/>
    </source>
</evidence>
<accession>A0A1V8SXN2</accession>
<dbReference type="STRING" id="1507870.A0A1V8SXN2"/>
<keyword evidence="1" id="KW-0732">Signal</keyword>
<comment type="caution">
    <text evidence="3">The sequence shown here is derived from an EMBL/GenBank/DDBJ whole genome shotgun (WGS) entry which is preliminary data.</text>
</comment>
<evidence type="ECO:0000313" key="4">
    <source>
        <dbReference type="Proteomes" id="UP000192596"/>
    </source>
</evidence>
<dbReference type="InterPro" id="IPR029045">
    <property type="entry name" value="ClpP/crotonase-like_dom_sf"/>
</dbReference>
<gene>
    <name evidence="3" type="ORF">B0A48_10327</name>
</gene>
<dbReference type="EMBL" id="NAJO01000024">
    <property type="protein sequence ID" value="OQO03662.1"/>
    <property type="molecule type" value="Genomic_DNA"/>
</dbReference>
<proteinExistence type="predicted"/>
<dbReference type="PANTHER" id="PTHR37049:SF4">
    <property type="entry name" value="RHODANESE DOMAIN-CONTAINING PROTEIN"/>
    <property type="match status" value="1"/>
</dbReference>
<dbReference type="AlphaFoldDB" id="A0A1V8SXN2"/>
<feature type="domain" description="CPAF-like PDZ" evidence="2">
    <location>
        <begin position="231"/>
        <end position="356"/>
    </location>
</feature>
<dbReference type="Proteomes" id="UP000192596">
    <property type="component" value="Unassembled WGS sequence"/>
</dbReference>
<sequence>MHIIFLGSALVASTAASPFGAWKPNWNFGHHKPPGWQKPSVYTPAYPKPTWSGHSWVPESSYHPGSTPPPSSTATATITSASVASATSWATSSAGNVTSSLAACGRVSSLVAASRATGTVAVPTVPASLAYECVTSIPFNSSAAVALMDSLRPYLNWQTTIEYLKSPPAEYAAKVQGPYDFYANFDRIYETAKANAYPYEYAFGFDVYELFQIAHDGHFVYYPDSVTAVFSFGRRTPLVSVSVDGVAIPEVYAYSDVLASSFGNITYTPSPLVEINDQNSTDFLLNWSQYGSLQDRDALWNNLFYTLAQVSLGSGGTGTGTFSGGGRGARIYPGPNTKLTFANGTSVTTENFARVLLPSFAGINTGEDIYQKYFIPPPGQPKLVEEFATSTSSSSSIVTTTAASTSTTSAAATTIPAPGYPSPIIREKANLNSGYFLDGEGYDDVAVLSVPSFVGTTSDEIPFQSVNTYLINRALAENKTKLIIDVSANGGGTILQGYDLFKQLFPHILPYGGTRFRAHEAFDLIGQEVSAYAALVPRSLNTNDTVQNIVSSAFNYRTDADINYEPFTSWAEKFGPHAYGPEPDNFTSIVRWNLSDVLTPDNSGGIYVSGYLNRSNITTQPFLAENVVVVYDGYCASTCTIFSELMRQQAGIKTIALGGRPNRDIIQAVGGVKGTNDFPWDFILQNVELPFQLQLLHDADYYNKTALGEYSDLPFYRATNYVVNSRDGIREGDESETPLQFVYEEADCRIYYTPAMVVDETAVWRTVADTAFNGISHCVAGGLGSNATAKRSAPMHKRAHGVRRDLDTDAHFAAIGTVWTGSDGTTLGGDSFMYP</sequence>
<feature type="chain" id="PRO_5012438495" description="CPAF-like PDZ domain-containing protein" evidence="1">
    <location>
        <begin position="17"/>
        <end position="835"/>
    </location>
</feature>
<name>A0A1V8SXN2_9PEZI</name>
<feature type="signal peptide" evidence="1">
    <location>
        <begin position="1"/>
        <end position="16"/>
    </location>
</feature>
<reference evidence="4" key="1">
    <citation type="submission" date="2017-03" db="EMBL/GenBank/DDBJ databases">
        <title>Genomes of endolithic fungi from Antarctica.</title>
        <authorList>
            <person name="Coleine C."/>
            <person name="Masonjones S."/>
            <person name="Stajich J.E."/>
        </authorList>
    </citation>
    <scope>NUCLEOTIDE SEQUENCE [LARGE SCALE GENOMIC DNA]</scope>
    <source>
        <strain evidence="4">CCFEE 5527</strain>
    </source>
</reference>
<dbReference type="Pfam" id="PF23658">
    <property type="entry name" value="PDZ_CPAF_rel"/>
    <property type="match status" value="1"/>
</dbReference>
<dbReference type="OrthoDB" id="27214at2759"/>